<feature type="domain" description="Zn(2)-C6 fungal-type" evidence="3">
    <location>
        <begin position="16"/>
        <end position="62"/>
    </location>
</feature>
<keyword evidence="2" id="KW-0175">Coiled coil</keyword>
<dbReference type="OrthoDB" id="3796976at2759"/>
<keyword evidence="5" id="KW-1185">Reference proteome</keyword>
<protein>
    <recommendedName>
        <fullName evidence="3">Zn(2)-C6 fungal-type domain-containing protein</fullName>
    </recommendedName>
</protein>
<dbReference type="Gene3D" id="4.10.240.10">
    <property type="entry name" value="Zn(2)-C6 fungal-type DNA-binding domain"/>
    <property type="match status" value="1"/>
</dbReference>
<evidence type="ECO:0000256" key="1">
    <source>
        <dbReference type="ARBA" id="ARBA00023242"/>
    </source>
</evidence>
<keyword evidence="1" id="KW-0539">Nucleus</keyword>
<dbReference type="InterPro" id="IPR036864">
    <property type="entry name" value="Zn2-C6_fun-type_DNA-bd_sf"/>
</dbReference>
<accession>A0A6A6VA88</accession>
<dbReference type="EMBL" id="MU006575">
    <property type="protein sequence ID" value="KAF2747013.1"/>
    <property type="molecule type" value="Genomic_DNA"/>
</dbReference>
<dbReference type="SUPFAM" id="SSF57701">
    <property type="entry name" value="Zn2/Cys6 DNA-binding domain"/>
    <property type="match status" value="1"/>
</dbReference>
<name>A0A6A6VA88_9PLEO</name>
<gene>
    <name evidence="4" type="ORF">M011DRAFT_380375</name>
</gene>
<evidence type="ECO:0000313" key="4">
    <source>
        <dbReference type="EMBL" id="KAF2747013.1"/>
    </source>
</evidence>
<feature type="coiled-coil region" evidence="2">
    <location>
        <begin position="67"/>
        <end position="94"/>
    </location>
</feature>
<dbReference type="Proteomes" id="UP000799440">
    <property type="component" value="Unassembled WGS sequence"/>
</dbReference>
<evidence type="ECO:0000313" key="5">
    <source>
        <dbReference type="Proteomes" id="UP000799440"/>
    </source>
</evidence>
<dbReference type="GO" id="GO:0008270">
    <property type="term" value="F:zinc ion binding"/>
    <property type="evidence" value="ECO:0007669"/>
    <property type="project" value="InterPro"/>
</dbReference>
<dbReference type="InterPro" id="IPR001138">
    <property type="entry name" value="Zn2Cys6_DnaBD"/>
</dbReference>
<organism evidence="4 5">
    <name type="scientific">Sporormia fimetaria CBS 119925</name>
    <dbReference type="NCBI Taxonomy" id="1340428"/>
    <lineage>
        <taxon>Eukaryota</taxon>
        <taxon>Fungi</taxon>
        <taxon>Dikarya</taxon>
        <taxon>Ascomycota</taxon>
        <taxon>Pezizomycotina</taxon>
        <taxon>Dothideomycetes</taxon>
        <taxon>Pleosporomycetidae</taxon>
        <taxon>Pleosporales</taxon>
        <taxon>Sporormiaceae</taxon>
        <taxon>Sporormia</taxon>
    </lineage>
</organism>
<dbReference type="GO" id="GO:0000981">
    <property type="term" value="F:DNA-binding transcription factor activity, RNA polymerase II-specific"/>
    <property type="evidence" value="ECO:0007669"/>
    <property type="project" value="InterPro"/>
</dbReference>
<reference evidence="4" key="1">
    <citation type="journal article" date="2020" name="Stud. Mycol.">
        <title>101 Dothideomycetes genomes: a test case for predicting lifestyles and emergence of pathogens.</title>
        <authorList>
            <person name="Haridas S."/>
            <person name="Albert R."/>
            <person name="Binder M."/>
            <person name="Bloem J."/>
            <person name="Labutti K."/>
            <person name="Salamov A."/>
            <person name="Andreopoulos B."/>
            <person name="Baker S."/>
            <person name="Barry K."/>
            <person name="Bills G."/>
            <person name="Bluhm B."/>
            <person name="Cannon C."/>
            <person name="Castanera R."/>
            <person name="Culley D."/>
            <person name="Daum C."/>
            <person name="Ezra D."/>
            <person name="Gonzalez J."/>
            <person name="Henrissat B."/>
            <person name="Kuo A."/>
            <person name="Liang C."/>
            <person name="Lipzen A."/>
            <person name="Lutzoni F."/>
            <person name="Magnuson J."/>
            <person name="Mondo S."/>
            <person name="Nolan M."/>
            <person name="Ohm R."/>
            <person name="Pangilinan J."/>
            <person name="Park H.-J."/>
            <person name="Ramirez L."/>
            <person name="Alfaro M."/>
            <person name="Sun H."/>
            <person name="Tritt A."/>
            <person name="Yoshinaga Y."/>
            <person name="Zwiers L.-H."/>
            <person name="Turgeon B."/>
            <person name="Goodwin S."/>
            <person name="Spatafora J."/>
            <person name="Crous P."/>
            <person name="Grigoriev I."/>
        </authorList>
    </citation>
    <scope>NUCLEOTIDE SEQUENCE</scope>
    <source>
        <strain evidence="4">CBS 119925</strain>
    </source>
</reference>
<proteinExistence type="predicted"/>
<evidence type="ECO:0000259" key="3">
    <source>
        <dbReference type="SMART" id="SM00066"/>
    </source>
</evidence>
<feature type="non-terminal residue" evidence="4">
    <location>
        <position position="1"/>
    </location>
</feature>
<feature type="non-terminal residue" evidence="4">
    <location>
        <position position="100"/>
    </location>
</feature>
<dbReference type="SMART" id="SM00066">
    <property type="entry name" value="GAL4"/>
    <property type="match status" value="1"/>
</dbReference>
<evidence type="ECO:0000256" key="2">
    <source>
        <dbReference type="SAM" id="Coils"/>
    </source>
</evidence>
<sequence length="100" mass="11768">TKERYSRARRIEERGLEMTFRCERCEKKKLRCFVDTASGRCAGCIAATVECSLFVPEEEWERVAEEKEEKRIALARVKIKAARLEAELLELEARERKFAR</sequence>
<dbReference type="AlphaFoldDB" id="A0A6A6VA88"/>